<dbReference type="OrthoDB" id="444127at2759"/>
<dbReference type="InParanoid" id="A0A316YEW1"/>
<gene>
    <name evidence="1" type="ORF">FA10DRAFT_280725</name>
</gene>
<dbReference type="InterPro" id="IPR036412">
    <property type="entry name" value="HAD-like_sf"/>
</dbReference>
<sequence length="299" mass="32740">MIVRHGAQLGTASSARPIQVVLFDAFDTLVSPRIAPHLQYAEEAVKAGLQVDEQRMASAFKQAFKTLSAEHPLYGKHTSLSGPRAWWSLLIKQTMLTSGLDPSSVNRVLPRLTTNILDRFSSREAYRLSGTSDAEVLETLKSLRAISVQSSLATNSDSAILLACRDLGLSAYINLNTDVGEDERAAATLSYDIGYEKPDARFFKEAVRRAWSTHRRDSSSSSSLTEEEKAAATLYVGDDFAQDIVGATQAGLQAAWINRGNKTVDTASQRSLPSFYQVDSLLDIVDVVRGSRHTSQQIE</sequence>
<dbReference type="EMBL" id="KZ819638">
    <property type="protein sequence ID" value="PWN88100.1"/>
    <property type="molecule type" value="Genomic_DNA"/>
</dbReference>
<dbReference type="Gene3D" id="1.10.150.720">
    <property type="entry name" value="Haloacid dehalogenase-like hydrolase"/>
    <property type="match status" value="1"/>
</dbReference>
<accession>A0A316YEW1</accession>
<dbReference type="InterPro" id="IPR023214">
    <property type="entry name" value="HAD_sf"/>
</dbReference>
<evidence type="ECO:0000313" key="1">
    <source>
        <dbReference type="EMBL" id="PWN88100.1"/>
    </source>
</evidence>
<evidence type="ECO:0000313" key="2">
    <source>
        <dbReference type="Proteomes" id="UP000245768"/>
    </source>
</evidence>
<name>A0A316YEW1_9BASI</name>
<proteinExistence type="predicted"/>
<dbReference type="Proteomes" id="UP000245768">
    <property type="component" value="Unassembled WGS sequence"/>
</dbReference>
<dbReference type="InterPro" id="IPR044924">
    <property type="entry name" value="HAD-SF_hydro_IA_REG-2-like_cap"/>
</dbReference>
<dbReference type="RefSeq" id="XP_025375298.1">
    <property type="nucleotide sequence ID" value="XM_025523639.1"/>
</dbReference>
<dbReference type="SUPFAM" id="SSF56784">
    <property type="entry name" value="HAD-like"/>
    <property type="match status" value="1"/>
</dbReference>
<dbReference type="FunCoup" id="A0A316YEW1">
    <property type="interactions" value="171"/>
</dbReference>
<dbReference type="InterPro" id="IPR051828">
    <property type="entry name" value="HAD-like_hydrolase_domain"/>
</dbReference>
<dbReference type="GO" id="GO:0005634">
    <property type="term" value="C:nucleus"/>
    <property type="evidence" value="ECO:0007669"/>
    <property type="project" value="TreeGrafter"/>
</dbReference>
<dbReference type="GeneID" id="37045555"/>
<dbReference type="AlphaFoldDB" id="A0A316YEW1"/>
<keyword evidence="2" id="KW-1185">Reference proteome</keyword>
<protein>
    <submittedName>
        <fullName evidence="1">HAD-like protein</fullName>
    </submittedName>
</protein>
<dbReference type="PANTHER" id="PTHR46191">
    <property type="match status" value="1"/>
</dbReference>
<dbReference type="Gene3D" id="3.40.50.1000">
    <property type="entry name" value="HAD superfamily/HAD-like"/>
    <property type="match status" value="1"/>
</dbReference>
<reference evidence="1 2" key="1">
    <citation type="journal article" date="2018" name="Mol. Biol. Evol.">
        <title>Broad Genomic Sampling Reveals a Smut Pathogenic Ancestry of the Fungal Clade Ustilaginomycotina.</title>
        <authorList>
            <person name="Kijpornyongpan T."/>
            <person name="Mondo S.J."/>
            <person name="Barry K."/>
            <person name="Sandor L."/>
            <person name="Lee J."/>
            <person name="Lipzen A."/>
            <person name="Pangilinan J."/>
            <person name="LaButti K."/>
            <person name="Hainaut M."/>
            <person name="Henrissat B."/>
            <person name="Grigoriev I.V."/>
            <person name="Spatafora J.W."/>
            <person name="Aime M.C."/>
        </authorList>
    </citation>
    <scope>NUCLEOTIDE SEQUENCE [LARGE SCALE GENOMIC DNA]</scope>
    <source>
        <strain evidence="1 2">MCA 4198</strain>
    </source>
</reference>
<dbReference type="PANTHER" id="PTHR46191:SF2">
    <property type="entry name" value="HALOACID DEHALOGENASE-LIKE HYDROLASE DOMAIN-CONTAINING PROTEIN 3"/>
    <property type="match status" value="1"/>
</dbReference>
<dbReference type="STRING" id="215250.A0A316YEW1"/>
<organism evidence="1 2">
    <name type="scientific">Acaromyces ingoldii</name>
    <dbReference type="NCBI Taxonomy" id="215250"/>
    <lineage>
        <taxon>Eukaryota</taxon>
        <taxon>Fungi</taxon>
        <taxon>Dikarya</taxon>
        <taxon>Basidiomycota</taxon>
        <taxon>Ustilaginomycotina</taxon>
        <taxon>Exobasidiomycetes</taxon>
        <taxon>Exobasidiales</taxon>
        <taxon>Cryptobasidiaceae</taxon>
        <taxon>Acaromyces</taxon>
    </lineage>
</organism>
<dbReference type="Pfam" id="PF13242">
    <property type="entry name" value="Hydrolase_like"/>
    <property type="match status" value="1"/>
</dbReference>